<gene>
    <name evidence="3" type="ORF">O6P33_12260</name>
</gene>
<dbReference type="Proteomes" id="UP001212189">
    <property type="component" value="Chromosome"/>
</dbReference>
<feature type="compositionally biased region" description="Low complexity" evidence="1">
    <location>
        <begin position="379"/>
        <end position="390"/>
    </location>
</feature>
<dbReference type="NCBIfam" id="NF040486">
    <property type="entry name" value="SrfA_fam"/>
    <property type="match status" value="1"/>
</dbReference>
<evidence type="ECO:0000313" key="4">
    <source>
        <dbReference type="Proteomes" id="UP001212189"/>
    </source>
</evidence>
<reference evidence="3 4" key="1">
    <citation type="submission" date="2022-12" db="EMBL/GenBank/DDBJ databases">
        <title>Coexistence and Characterization of a Novel Tigecycline Resistance gene tet(X) variant and blaNDM-1 in a Pseudomonas caeni Isolate of Chicken Origin.</title>
        <authorList>
            <person name="Lu X."/>
            <person name="Zhang L."/>
            <person name="Li R."/>
            <person name="Wang Z."/>
        </authorList>
    </citation>
    <scope>NUCLEOTIDE SEQUENCE [LARGE SCALE GENOMIC DNA]</scope>
    <source>
        <strain evidence="3 4">CE14</strain>
    </source>
</reference>
<keyword evidence="2" id="KW-0472">Membrane</keyword>
<proteinExistence type="predicted"/>
<evidence type="ECO:0000256" key="1">
    <source>
        <dbReference type="SAM" id="MobiDB-lite"/>
    </source>
</evidence>
<keyword evidence="4" id="KW-1185">Reference proteome</keyword>
<feature type="transmembrane region" description="Helical" evidence="2">
    <location>
        <begin position="149"/>
        <end position="166"/>
    </location>
</feature>
<name>A0AAE9VUH3_9GAMM</name>
<feature type="transmembrane region" description="Helical" evidence="2">
    <location>
        <begin position="229"/>
        <end position="246"/>
    </location>
</feature>
<accession>A0AAE9VUH3</accession>
<dbReference type="EMBL" id="CP114976">
    <property type="protein sequence ID" value="WBE25111.1"/>
    <property type="molecule type" value="Genomic_DNA"/>
</dbReference>
<dbReference type="RefSeq" id="WP_269818056.1">
    <property type="nucleotide sequence ID" value="NZ_CP114976.1"/>
</dbReference>
<sequence length="511" mass="54889">MSSSELNQLTGKLLRSGRIGEYQFLGSGGRQVFKTASQLRDIVRRKLKTIDGLPGVSYAEHFAVPVIDRAGDVINWYSSYPGDVIPWSSATEQERDSARQQLRTLESKILEHCRGEQGPGSDTQAADFVPETLINKLLLQMLYTPDSEHIYLVNGLAVLTFWGFIYPKAQVPTDPLRHLFEHAKVTPAVAPVLATAAPLAQTATVTPKPVIAAQPAAVAVVKKPWWRRWLWWLLLLLLLLLLLFGLRQCRPDMANKLGVPDFSFNKPELSMPGRANLPNLPDLGLSKAKIPAFNGAAGRADVAGANLGQPDLPGQPNGADTANMAGSADPAQAPEMPAQGIEPPAMDPESPADFTPPDMSEPDNPAFTPPQIPDEQAEAEATAAPEVPGENLQIPPDAPNGQAHFLNGKWKAGAGIQDKNTGKPLRLEYEFNEGKGQVTVKAADGMRCTGDVDAQVQGGQMRIESLGPALCADGSSFDMPEITCKPGAASAADCIGNYADTRFPISMRNAQ</sequence>
<dbReference type="KEGG" id="dce:O6P33_12260"/>
<keyword evidence="2" id="KW-0812">Transmembrane</keyword>
<protein>
    <submittedName>
        <fullName evidence="3">SrfA family protein</fullName>
    </submittedName>
</protein>
<evidence type="ECO:0000256" key="2">
    <source>
        <dbReference type="SAM" id="Phobius"/>
    </source>
</evidence>
<dbReference type="AlphaFoldDB" id="A0AAE9VUH3"/>
<feature type="region of interest" description="Disordered" evidence="1">
    <location>
        <begin position="304"/>
        <end position="403"/>
    </location>
</feature>
<organism evidence="3 4">
    <name type="scientific">Denitrificimonas caeni</name>
    <dbReference type="NCBI Taxonomy" id="521720"/>
    <lineage>
        <taxon>Bacteria</taxon>
        <taxon>Pseudomonadati</taxon>
        <taxon>Pseudomonadota</taxon>
        <taxon>Gammaproteobacteria</taxon>
        <taxon>Pseudomonadales</taxon>
        <taxon>Pseudomonadaceae</taxon>
        <taxon>Denitrificimonas</taxon>
    </lineage>
</organism>
<dbReference type="InterPro" id="IPR047774">
    <property type="entry name" value="SrfA-like"/>
</dbReference>
<keyword evidence="2" id="KW-1133">Transmembrane helix</keyword>
<evidence type="ECO:0000313" key="3">
    <source>
        <dbReference type="EMBL" id="WBE25111.1"/>
    </source>
</evidence>